<dbReference type="EMBL" id="PDKK01000080">
    <property type="protein sequence ID" value="RXJ97711.1"/>
    <property type="molecule type" value="Genomic_DNA"/>
</dbReference>
<dbReference type="SMART" id="SM00896">
    <property type="entry name" value="FDX-ACB"/>
    <property type="match status" value="1"/>
</dbReference>
<dbReference type="AlphaFoldDB" id="A0A4Q1A5Y9"/>
<gene>
    <name evidence="2" type="ORF">CRV07_15555</name>
</gene>
<proteinExistence type="predicted"/>
<dbReference type="InterPro" id="IPR036690">
    <property type="entry name" value="Fdx_antiC-bd_sf"/>
</dbReference>
<dbReference type="PROSITE" id="PS51447">
    <property type="entry name" value="FDX_ACB"/>
    <property type="match status" value="1"/>
</dbReference>
<protein>
    <submittedName>
        <fullName evidence="2">Phenylalanine--tRNA ligase subunit beta</fullName>
    </submittedName>
</protein>
<dbReference type="Proteomes" id="UP000289758">
    <property type="component" value="Unassembled WGS sequence"/>
</dbReference>
<evidence type="ECO:0000313" key="2">
    <source>
        <dbReference type="EMBL" id="RXJ97711.1"/>
    </source>
</evidence>
<keyword evidence="2" id="KW-0436">Ligase</keyword>
<accession>A0A4Q1A5Y9</accession>
<dbReference type="Pfam" id="PF03147">
    <property type="entry name" value="FDX-ACB"/>
    <property type="match status" value="1"/>
</dbReference>
<dbReference type="InterPro" id="IPR005121">
    <property type="entry name" value="Fdx_antiC-bd"/>
</dbReference>
<comment type="caution">
    <text evidence="2">The sequence shown here is derived from an EMBL/GenBank/DDBJ whole genome shotgun (WGS) entry which is preliminary data.</text>
</comment>
<evidence type="ECO:0000259" key="1">
    <source>
        <dbReference type="PROSITE" id="PS51447"/>
    </source>
</evidence>
<dbReference type="Gene3D" id="3.30.70.380">
    <property type="entry name" value="Ferrodoxin-fold anticodon-binding domain"/>
    <property type="match status" value="1"/>
</dbReference>
<feature type="non-terminal residue" evidence="2">
    <location>
        <position position="1"/>
    </location>
</feature>
<sequence length="101" mass="10781">GEVMAISSFPVAKEEVALVVDKSVAAEDVRQALIEGAGPLLESVEVFDVYEGEQVGDNHMSLAFNLRLRGADRPLPDSEALETRDAAVARAEEPCGAQLRS</sequence>
<feature type="domain" description="FDX-ACB" evidence="1">
    <location>
        <begin position="7"/>
        <end position="100"/>
    </location>
</feature>
<reference evidence="2 3" key="1">
    <citation type="submission" date="2017-10" db="EMBL/GenBank/DDBJ databases">
        <title>Genomics of the genus Arcobacter.</title>
        <authorList>
            <person name="Perez-Cataluna A."/>
            <person name="Figueras M.J."/>
        </authorList>
    </citation>
    <scope>NUCLEOTIDE SEQUENCE [LARGE SCALE GENOMIC DNA]</scope>
    <source>
        <strain evidence="2 3">CECT 8441</strain>
    </source>
</reference>
<name>A0A4Q1A5Y9_9BACT</name>
<keyword evidence="3" id="KW-1185">Reference proteome</keyword>
<dbReference type="GO" id="GO:0016874">
    <property type="term" value="F:ligase activity"/>
    <property type="evidence" value="ECO:0007669"/>
    <property type="project" value="UniProtKB-KW"/>
</dbReference>
<evidence type="ECO:0000313" key="3">
    <source>
        <dbReference type="Proteomes" id="UP000289758"/>
    </source>
</evidence>
<organism evidence="2 3">
    <name type="scientific">Halarcobacter ebronensis</name>
    <dbReference type="NCBI Taxonomy" id="1462615"/>
    <lineage>
        <taxon>Bacteria</taxon>
        <taxon>Pseudomonadati</taxon>
        <taxon>Campylobacterota</taxon>
        <taxon>Epsilonproteobacteria</taxon>
        <taxon>Campylobacterales</taxon>
        <taxon>Arcobacteraceae</taxon>
        <taxon>Halarcobacter</taxon>
    </lineage>
</organism>
<dbReference type="SUPFAM" id="SSF54991">
    <property type="entry name" value="Anticodon-binding domain of PheRS"/>
    <property type="match status" value="1"/>
</dbReference>